<accession>A0A5A8F3F8</accession>
<dbReference type="PROSITE" id="PS01278">
    <property type="entry name" value="MTTASE_RADICAL"/>
    <property type="match status" value="1"/>
</dbReference>
<dbReference type="InterPro" id="IPR023404">
    <property type="entry name" value="rSAM_horseshoe"/>
</dbReference>
<comment type="cofactor">
    <cofactor evidence="1">
        <name>[4Fe-4S] cluster</name>
        <dbReference type="ChEBI" id="CHEBI:49883"/>
    </cofactor>
</comment>
<dbReference type="InterPro" id="IPR005839">
    <property type="entry name" value="Methylthiotransferase"/>
</dbReference>
<evidence type="ECO:0000256" key="13">
    <source>
        <dbReference type="ARBA" id="ARBA00033765"/>
    </source>
</evidence>
<dbReference type="Pfam" id="PF04055">
    <property type="entry name" value="Radical_SAM"/>
    <property type="match status" value="1"/>
</dbReference>
<evidence type="ECO:0000256" key="6">
    <source>
        <dbReference type="ARBA" id="ARBA00022490"/>
    </source>
</evidence>
<comment type="catalytic activity">
    <reaction evidence="14">
        <text>N(6)-L-threonylcarbamoyladenosine(37) in tRNA + (sulfur carrier)-SH + AH2 + 2 S-adenosyl-L-methionine = 2-methylsulfanyl-N(6)-L-threonylcarbamoyladenosine(37) in tRNA + (sulfur carrier)-H + 5'-deoxyadenosine + L-methionine + A + S-adenosyl-L-homocysteine + 2 H(+)</text>
        <dbReference type="Rhea" id="RHEA:37075"/>
        <dbReference type="Rhea" id="RHEA-COMP:10163"/>
        <dbReference type="Rhea" id="RHEA-COMP:11092"/>
        <dbReference type="Rhea" id="RHEA-COMP:14737"/>
        <dbReference type="Rhea" id="RHEA-COMP:14739"/>
        <dbReference type="ChEBI" id="CHEBI:13193"/>
        <dbReference type="ChEBI" id="CHEBI:15378"/>
        <dbReference type="ChEBI" id="CHEBI:17319"/>
        <dbReference type="ChEBI" id="CHEBI:17499"/>
        <dbReference type="ChEBI" id="CHEBI:29917"/>
        <dbReference type="ChEBI" id="CHEBI:57844"/>
        <dbReference type="ChEBI" id="CHEBI:57856"/>
        <dbReference type="ChEBI" id="CHEBI:59789"/>
        <dbReference type="ChEBI" id="CHEBI:64428"/>
        <dbReference type="ChEBI" id="CHEBI:74418"/>
        <dbReference type="ChEBI" id="CHEBI:74420"/>
        <dbReference type="EC" id="2.8.4.5"/>
    </reaction>
</comment>
<feature type="domain" description="Radical SAM core" evidence="20">
    <location>
        <begin position="126"/>
        <end position="356"/>
    </location>
</feature>
<evidence type="ECO:0000256" key="16">
    <source>
        <dbReference type="ARBA" id="ARBA00080698"/>
    </source>
</evidence>
<evidence type="ECO:0000313" key="22">
    <source>
        <dbReference type="Proteomes" id="UP000322876"/>
    </source>
</evidence>
<name>A0A5A8F3F8_9BACT</name>
<dbReference type="PROSITE" id="PS51918">
    <property type="entry name" value="RADICAL_SAM"/>
    <property type="match status" value="1"/>
</dbReference>
<dbReference type="CDD" id="cd01335">
    <property type="entry name" value="Radical_SAM"/>
    <property type="match status" value="1"/>
</dbReference>
<dbReference type="AlphaFoldDB" id="A0A5A8F3F8"/>
<dbReference type="PANTHER" id="PTHR11918">
    <property type="entry name" value="RADICAL SAM PROTEINS"/>
    <property type="match status" value="1"/>
</dbReference>
<dbReference type="GO" id="GO:0046872">
    <property type="term" value="F:metal ion binding"/>
    <property type="evidence" value="ECO:0007669"/>
    <property type="project" value="UniProtKB-KW"/>
</dbReference>
<keyword evidence="9" id="KW-0479">Metal-binding</keyword>
<dbReference type="Gene3D" id="3.80.30.20">
    <property type="entry name" value="tm_1862 like domain"/>
    <property type="match status" value="1"/>
</dbReference>
<evidence type="ECO:0000256" key="10">
    <source>
        <dbReference type="ARBA" id="ARBA00023004"/>
    </source>
</evidence>
<evidence type="ECO:0000256" key="15">
    <source>
        <dbReference type="ARBA" id="ARBA00068570"/>
    </source>
</evidence>
<keyword evidence="5" id="KW-0004">4Fe-4S</keyword>
<organism evidence="21 22">
    <name type="scientific">Deferribacter autotrophicus</name>
    <dbReference type="NCBI Taxonomy" id="500465"/>
    <lineage>
        <taxon>Bacteria</taxon>
        <taxon>Pseudomonadati</taxon>
        <taxon>Deferribacterota</taxon>
        <taxon>Deferribacteres</taxon>
        <taxon>Deferribacterales</taxon>
        <taxon>Deferribacteraceae</taxon>
        <taxon>Deferribacter</taxon>
    </lineage>
</organism>
<dbReference type="PROSITE" id="PS51449">
    <property type="entry name" value="MTTASE_N"/>
    <property type="match status" value="1"/>
</dbReference>
<dbReference type="SFLD" id="SFLDG01082">
    <property type="entry name" value="B12-binding_domain_containing"/>
    <property type="match status" value="1"/>
</dbReference>
<evidence type="ECO:0000313" key="21">
    <source>
        <dbReference type="EMBL" id="KAA0258675.1"/>
    </source>
</evidence>
<dbReference type="InterPro" id="IPR007197">
    <property type="entry name" value="rSAM"/>
</dbReference>
<evidence type="ECO:0000259" key="20">
    <source>
        <dbReference type="PROSITE" id="PS51918"/>
    </source>
</evidence>
<dbReference type="InterPro" id="IPR006638">
    <property type="entry name" value="Elp3/MiaA/NifB-like_rSAM"/>
</dbReference>
<evidence type="ECO:0000256" key="4">
    <source>
        <dbReference type="ARBA" id="ARBA00013273"/>
    </source>
</evidence>
<keyword evidence="22" id="KW-1185">Reference proteome</keyword>
<dbReference type="PANTHER" id="PTHR11918:SF45">
    <property type="entry name" value="THREONYLCARBAMOYLADENOSINE TRNA METHYLTHIOTRANSFERASE"/>
    <property type="match status" value="1"/>
</dbReference>
<evidence type="ECO:0000259" key="18">
    <source>
        <dbReference type="PROSITE" id="PS50926"/>
    </source>
</evidence>
<dbReference type="NCBIfam" id="TIGR00089">
    <property type="entry name" value="MiaB/RimO family radical SAM methylthiotransferase"/>
    <property type="match status" value="1"/>
</dbReference>
<dbReference type="InterPro" id="IPR002792">
    <property type="entry name" value="TRAM_dom"/>
</dbReference>
<comment type="caution">
    <text evidence="21">The sequence shown here is derived from an EMBL/GenBank/DDBJ whole genome shotgun (WGS) entry which is preliminary data.</text>
</comment>
<dbReference type="EC" id="2.8.4.5" evidence="4"/>
<evidence type="ECO:0000256" key="11">
    <source>
        <dbReference type="ARBA" id="ARBA00023014"/>
    </source>
</evidence>
<evidence type="ECO:0000259" key="19">
    <source>
        <dbReference type="PROSITE" id="PS51449"/>
    </source>
</evidence>
<keyword evidence="6" id="KW-0963">Cytoplasm</keyword>
<evidence type="ECO:0000256" key="3">
    <source>
        <dbReference type="ARBA" id="ARBA00003234"/>
    </source>
</evidence>
<reference evidence="21 22" key="1">
    <citation type="submission" date="2019-06" db="EMBL/GenBank/DDBJ databases">
        <title>Genomic insights into carbon and energy metabolism of Deferribacter autotrophicus revealed new metabolic traits in the phylum Deferribacteres.</title>
        <authorList>
            <person name="Slobodkin A.I."/>
            <person name="Slobodkina G.B."/>
            <person name="Allioux M."/>
            <person name="Alain K."/>
            <person name="Jebbar M."/>
            <person name="Shadrin V."/>
            <person name="Kublanov I.V."/>
            <person name="Toshchakov S.V."/>
            <person name="Bonch-Osmolovskaya E.A."/>
        </authorList>
    </citation>
    <scope>NUCLEOTIDE SEQUENCE [LARGE SCALE GENOMIC DNA]</scope>
    <source>
        <strain evidence="21 22">SL50</strain>
    </source>
</reference>
<dbReference type="EMBL" id="VFJB01000004">
    <property type="protein sequence ID" value="KAA0258675.1"/>
    <property type="molecule type" value="Genomic_DNA"/>
</dbReference>
<dbReference type="Gene3D" id="3.40.50.12160">
    <property type="entry name" value="Methylthiotransferase, N-terminal domain"/>
    <property type="match status" value="1"/>
</dbReference>
<dbReference type="OrthoDB" id="9805215at2"/>
<feature type="domain" description="MTTase N-terminal" evidence="19">
    <location>
        <begin position="2"/>
        <end position="111"/>
    </location>
</feature>
<dbReference type="InterPro" id="IPR006467">
    <property type="entry name" value="MiaB-like_bact"/>
</dbReference>
<feature type="domain" description="TRAM" evidence="18">
    <location>
        <begin position="359"/>
        <end position="415"/>
    </location>
</feature>
<evidence type="ECO:0000256" key="8">
    <source>
        <dbReference type="ARBA" id="ARBA00022691"/>
    </source>
</evidence>
<dbReference type="InterPro" id="IPR038135">
    <property type="entry name" value="Methylthiotransferase_N_sf"/>
</dbReference>
<keyword evidence="8" id="KW-0949">S-adenosyl-L-methionine</keyword>
<keyword evidence="10" id="KW-0408">Iron</keyword>
<evidence type="ECO:0000256" key="2">
    <source>
        <dbReference type="ARBA" id="ARBA00002399"/>
    </source>
</evidence>
<dbReference type="GO" id="GO:0035597">
    <property type="term" value="F:tRNA-2-methylthio-N(6)-dimethylallyladenosine(37) synthase activity"/>
    <property type="evidence" value="ECO:0007669"/>
    <property type="project" value="UniProtKB-EC"/>
</dbReference>
<dbReference type="Proteomes" id="UP000322876">
    <property type="component" value="Unassembled WGS sequence"/>
</dbReference>
<dbReference type="FunFam" id="3.40.50.12160:FF:000003">
    <property type="entry name" value="CDK5 regulatory subunit-associated protein 1"/>
    <property type="match status" value="1"/>
</dbReference>
<keyword evidence="7 21" id="KW-0808">Transferase</keyword>
<keyword evidence="11" id="KW-0411">Iron-sulfur</keyword>
<dbReference type="InterPro" id="IPR058240">
    <property type="entry name" value="rSAM_sf"/>
</dbReference>
<comment type="function">
    <text evidence="2">Catalyzes the methylthiolation of N6-threonylcarbamoyladenosine (t(6)A), leading to the formation of 2-methylthio-N6-threonylcarbamoyladenosine (ms(2)t(6)A) at position 37 in tRNAs that read codons beginning with adenine.</text>
</comment>
<proteinExistence type="predicted"/>
<dbReference type="FunFam" id="3.80.30.20:FF:000001">
    <property type="entry name" value="tRNA-2-methylthio-N(6)-dimethylallyladenosine synthase 2"/>
    <property type="match status" value="1"/>
</dbReference>
<dbReference type="GO" id="GO:0035598">
    <property type="term" value="F:tRNA (N(6)-L-threonylcarbamoyladenosine(37)-C(2))-methylthiotransferase activity"/>
    <property type="evidence" value="ECO:0007669"/>
    <property type="project" value="UniProtKB-EC"/>
</dbReference>
<dbReference type="NCBIfam" id="TIGR01579">
    <property type="entry name" value="MiaB-like-C"/>
    <property type="match status" value="1"/>
</dbReference>
<comment type="function">
    <text evidence="3">Catalyzes the methylthiolation of N6-(dimethylallyl)adenosine (i(6)A), leading to the formation of 2-methylthio-N6-(dimethylallyl)adenosine (ms(2)i(6)A) at position 37 in tRNAs that read codons beginning with uridine.</text>
</comment>
<gene>
    <name evidence="21" type="primary">mtaB</name>
    <name evidence="21" type="ORF">FHQ18_05830</name>
</gene>
<evidence type="ECO:0000256" key="7">
    <source>
        <dbReference type="ARBA" id="ARBA00022679"/>
    </source>
</evidence>
<dbReference type="InterPro" id="IPR013848">
    <property type="entry name" value="Methylthiotransferase_N"/>
</dbReference>
<dbReference type="RefSeq" id="WP_149266227.1">
    <property type="nucleotide sequence ID" value="NZ_VFJB01000004.1"/>
</dbReference>
<evidence type="ECO:0000256" key="17">
    <source>
        <dbReference type="ARBA" id="ARBA00081141"/>
    </source>
</evidence>
<evidence type="ECO:0000256" key="5">
    <source>
        <dbReference type="ARBA" id="ARBA00022485"/>
    </source>
</evidence>
<dbReference type="GO" id="GO:0051539">
    <property type="term" value="F:4 iron, 4 sulfur cluster binding"/>
    <property type="evidence" value="ECO:0007669"/>
    <property type="project" value="UniProtKB-KW"/>
</dbReference>
<dbReference type="SFLD" id="SFLDS00029">
    <property type="entry name" value="Radical_SAM"/>
    <property type="match status" value="1"/>
</dbReference>
<evidence type="ECO:0000256" key="9">
    <source>
        <dbReference type="ARBA" id="ARBA00022723"/>
    </source>
</evidence>
<sequence>MNRVYFHTFGCKVNISEVEQLRDKALKKGLLCVDRLDDADIVIINSCAVTQNAEKKCRDFIKKIKRNYDKKVVVTGCFASVLDDESKQYVDLVVENAEKLQVLDKISLYFDLEYCSSFENMARVSGYDKTRAFLKIQDGCDSFCSYCIIPYLRGKPKSKRVDEVLEELDHLISRGFKEIVLVGIHIGKYGQDIGVDLKYLLERIIQRLSNGVRIRLSSLDVGEIDDELIDMVKNSNGKICNHFHISLQSGSDKILKAMNRNYCREDFIKICNRIKENIDDARIGSDVIVGFPGETDEDFEDTIDAIVNGGVDFLHVFSYSKREGTKAYNMSNHIPKKIKEQRAKRLREMGRTLKEEAERKMVGKIVSVLVESGGGGHTSNYHYVIIDGENVKRNELYKVEIMDRNKNGLVGVIVE</sequence>
<dbReference type="SUPFAM" id="SSF102114">
    <property type="entry name" value="Radical SAM enzymes"/>
    <property type="match status" value="1"/>
</dbReference>
<dbReference type="Pfam" id="PF00919">
    <property type="entry name" value="UPF0004"/>
    <property type="match status" value="1"/>
</dbReference>
<dbReference type="InterPro" id="IPR020612">
    <property type="entry name" value="Methylthiotransferase_CS"/>
</dbReference>
<dbReference type="SFLD" id="SFLDG01061">
    <property type="entry name" value="methylthiotransferase"/>
    <property type="match status" value="1"/>
</dbReference>
<dbReference type="PROSITE" id="PS50926">
    <property type="entry name" value="TRAM"/>
    <property type="match status" value="1"/>
</dbReference>
<dbReference type="EC" id="2.8.4.3" evidence="13"/>
<evidence type="ECO:0000256" key="12">
    <source>
        <dbReference type="ARBA" id="ARBA00031213"/>
    </source>
</evidence>
<protein>
    <recommendedName>
        <fullName evidence="15">tRNA-2-methylthio-N(6)-dimethylallyladenosine synthase</fullName>
        <ecNumber evidence="13">2.8.4.3</ecNumber>
        <ecNumber evidence="4">2.8.4.5</ecNumber>
    </recommendedName>
    <alternativeName>
        <fullName evidence="17">(Dimethylallyl)adenosine tRNA methylthiotransferase MiaB</fullName>
    </alternativeName>
    <alternativeName>
        <fullName evidence="16">tRNA-i(6)A37 methylthiotransferase</fullName>
    </alternativeName>
    <alternativeName>
        <fullName evidence="12">tRNA-t(6)A37 methylthiotransferase</fullName>
    </alternativeName>
</protein>
<dbReference type="SMART" id="SM00729">
    <property type="entry name" value="Elp3"/>
    <property type="match status" value="1"/>
</dbReference>
<evidence type="ECO:0000256" key="1">
    <source>
        <dbReference type="ARBA" id="ARBA00001966"/>
    </source>
</evidence>
<evidence type="ECO:0000256" key="14">
    <source>
        <dbReference type="ARBA" id="ARBA00051661"/>
    </source>
</evidence>